<dbReference type="AlphaFoldDB" id="A0AAW1PCI0"/>
<organism evidence="1 2">
    <name type="scientific">Symbiochloris irregularis</name>
    <dbReference type="NCBI Taxonomy" id="706552"/>
    <lineage>
        <taxon>Eukaryota</taxon>
        <taxon>Viridiplantae</taxon>
        <taxon>Chlorophyta</taxon>
        <taxon>core chlorophytes</taxon>
        <taxon>Trebouxiophyceae</taxon>
        <taxon>Trebouxiales</taxon>
        <taxon>Trebouxiaceae</taxon>
        <taxon>Symbiochloris</taxon>
    </lineage>
</organism>
<dbReference type="Proteomes" id="UP001465755">
    <property type="component" value="Unassembled WGS sequence"/>
</dbReference>
<gene>
    <name evidence="1" type="ORF">WJX73_005107</name>
</gene>
<reference evidence="1 2" key="1">
    <citation type="journal article" date="2024" name="Nat. Commun.">
        <title>Phylogenomics reveals the evolutionary origins of lichenization in chlorophyte algae.</title>
        <authorList>
            <person name="Puginier C."/>
            <person name="Libourel C."/>
            <person name="Otte J."/>
            <person name="Skaloud P."/>
            <person name="Haon M."/>
            <person name="Grisel S."/>
            <person name="Petersen M."/>
            <person name="Berrin J.G."/>
            <person name="Delaux P.M."/>
            <person name="Dal Grande F."/>
            <person name="Keller J."/>
        </authorList>
    </citation>
    <scope>NUCLEOTIDE SEQUENCE [LARGE SCALE GENOMIC DNA]</scope>
    <source>
        <strain evidence="1 2">SAG 2036</strain>
    </source>
</reference>
<keyword evidence="2" id="KW-1185">Reference proteome</keyword>
<name>A0AAW1PCI0_9CHLO</name>
<dbReference type="EMBL" id="JALJOQ010000039">
    <property type="protein sequence ID" value="KAK9806015.1"/>
    <property type="molecule type" value="Genomic_DNA"/>
</dbReference>
<evidence type="ECO:0000313" key="2">
    <source>
        <dbReference type="Proteomes" id="UP001465755"/>
    </source>
</evidence>
<protein>
    <submittedName>
        <fullName evidence="1">Uncharacterized protein</fullName>
    </submittedName>
</protein>
<sequence>MEDPEDQDLVSTEPCRAGALTTDLPRWWLQGEPGGPLLSSACLLCPSRAELFGVPAVDGELTVLVPGRLTPSVVSIREMRSLVPDADKRTARAALKMHKEDVLLNRQAAHFHGVAVVYAPVLRPASALVPNSAGAADVIVRRPLLAAPDLHAGGQCDLHVGIHSAIARSENNPLHLMVTQGLLERRGMSEQEVWQRAMQTLEGQVTITRGFARRACHGSKYHLMLHKEGRALRARLADNDLVMQAAAILVPRALQEMARALTCKVCQLVLVPVNDKHLLAAPSTDLRGILLMHEMVAEIMADAVREGYSLSTIISADPLLVVTTQPRVTLRPYPQKGEQLAFFTKNPACKREALCPWPQTRRSGQRFARRKRKMAAHVTVFMTKRPENQADLHGDLQPVLWRVILLVVSFTSARKNRNVGSMPLSFQAWCDLASEIFGVPAVDGRLYVPVPGQSGPSLIDIHDCQKNLPTADRRTAAAFFHMHKQDMMLNRHAAHFTSDAVVYAPVLRLASQFAPQNNPSADAVVRRPLMGAPALHAGGPSDMLVAIHSAIARSENNPLHLMVTQGLLSSRRMSEQQVWQLAMETLDEHVPQTITRGTARRGSGRGNRFHLTLHKDGPAMKVRLADNDLVTDAATILLPRALKEMARALDCKMVDDILKLAEREGRGNTTLTVDPFMVVTTHPRVTLRPYPQKGEQLPVLTKDTACKREALCPWPADQAQRKALLEMHEKYDGSDGLQ</sequence>
<comment type="caution">
    <text evidence="1">The sequence shown here is derived from an EMBL/GenBank/DDBJ whole genome shotgun (WGS) entry which is preliminary data.</text>
</comment>
<proteinExistence type="predicted"/>
<accession>A0AAW1PCI0</accession>
<evidence type="ECO:0000313" key="1">
    <source>
        <dbReference type="EMBL" id="KAK9806015.1"/>
    </source>
</evidence>